<dbReference type="Pfam" id="PF13426">
    <property type="entry name" value="PAS_9"/>
    <property type="match status" value="2"/>
</dbReference>
<dbReference type="SMART" id="SM00387">
    <property type="entry name" value="HATPase_c"/>
    <property type="match status" value="1"/>
</dbReference>
<dbReference type="GO" id="GO:0000156">
    <property type="term" value="F:phosphorelay response regulator activity"/>
    <property type="evidence" value="ECO:0007669"/>
    <property type="project" value="TreeGrafter"/>
</dbReference>
<dbReference type="SUPFAM" id="SSF55874">
    <property type="entry name" value="ATPase domain of HSP90 chaperone/DNA topoisomerase II/histidine kinase"/>
    <property type="match status" value="1"/>
</dbReference>
<dbReference type="InterPro" id="IPR003594">
    <property type="entry name" value="HATPase_dom"/>
</dbReference>
<dbReference type="EMBL" id="JASJOU010000009">
    <property type="protein sequence ID" value="MDJ1503839.1"/>
    <property type="molecule type" value="Genomic_DNA"/>
</dbReference>
<dbReference type="FunFam" id="1.10.287.130:FF:000070">
    <property type="entry name" value="Histidine kinase sensor protein"/>
    <property type="match status" value="1"/>
</dbReference>
<dbReference type="PROSITE" id="PS50109">
    <property type="entry name" value="HIS_KIN"/>
    <property type="match status" value="1"/>
</dbReference>
<dbReference type="GO" id="GO:0006355">
    <property type="term" value="P:regulation of DNA-templated transcription"/>
    <property type="evidence" value="ECO:0007669"/>
    <property type="project" value="InterPro"/>
</dbReference>
<name>A0AAE3R9F1_9BACT</name>
<dbReference type="PRINTS" id="PR00344">
    <property type="entry name" value="BCTRLSENSOR"/>
</dbReference>
<dbReference type="InterPro" id="IPR001610">
    <property type="entry name" value="PAC"/>
</dbReference>
<keyword evidence="12" id="KW-1185">Reference proteome</keyword>
<dbReference type="InterPro" id="IPR050351">
    <property type="entry name" value="BphY/WalK/GraS-like"/>
</dbReference>
<proteinExistence type="predicted"/>
<keyword evidence="4" id="KW-0808">Transferase</keyword>
<keyword evidence="3" id="KW-0597">Phosphoprotein</keyword>
<feature type="domain" description="Histidine kinase" evidence="8">
    <location>
        <begin position="435"/>
        <end position="648"/>
    </location>
</feature>
<gene>
    <name evidence="11" type="ORF">QNI22_24465</name>
</gene>
<evidence type="ECO:0000256" key="2">
    <source>
        <dbReference type="ARBA" id="ARBA00012438"/>
    </source>
</evidence>
<evidence type="ECO:0000256" key="4">
    <source>
        <dbReference type="ARBA" id="ARBA00022679"/>
    </source>
</evidence>
<dbReference type="AlphaFoldDB" id="A0AAE3R9F1"/>
<dbReference type="Pfam" id="PF00512">
    <property type="entry name" value="HisKA"/>
    <property type="match status" value="1"/>
</dbReference>
<dbReference type="Pfam" id="PF02518">
    <property type="entry name" value="HATPase_c"/>
    <property type="match status" value="1"/>
</dbReference>
<evidence type="ECO:0000259" key="9">
    <source>
        <dbReference type="PROSITE" id="PS50112"/>
    </source>
</evidence>
<dbReference type="FunFam" id="3.30.565.10:FF:000006">
    <property type="entry name" value="Sensor histidine kinase WalK"/>
    <property type="match status" value="1"/>
</dbReference>
<dbReference type="Pfam" id="PF00989">
    <property type="entry name" value="PAS"/>
    <property type="match status" value="1"/>
</dbReference>
<dbReference type="PROSITE" id="PS50112">
    <property type="entry name" value="PAS"/>
    <property type="match status" value="2"/>
</dbReference>
<dbReference type="GO" id="GO:0030295">
    <property type="term" value="F:protein kinase activator activity"/>
    <property type="evidence" value="ECO:0007669"/>
    <property type="project" value="TreeGrafter"/>
</dbReference>
<dbReference type="CDD" id="cd00130">
    <property type="entry name" value="PAS"/>
    <property type="match status" value="2"/>
</dbReference>
<evidence type="ECO:0000256" key="3">
    <source>
        <dbReference type="ARBA" id="ARBA00022553"/>
    </source>
</evidence>
<dbReference type="SUPFAM" id="SSF55785">
    <property type="entry name" value="PYP-like sensor domain (PAS domain)"/>
    <property type="match status" value="3"/>
</dbReference>
<dbReference type="InterPro" id="IPR005467">
    <property type="entry name" value="His_kinase_dom"/>
</dbReference>
<feature type="domain" description="PAS" evidence="9">
    <location>
        <begin position="261"/>
        <end position="330"/>
    </location>
</feature>
<sequence>MYSRLASLPTENILEQVPIGVLVLQLEKNNDPYSFRITYMNKTNANFLEKNQELIIGKRLIDILPDVSTEFLLKCMNVLHQKQADLLTNVIRKSTHDQKFYNVHISPIATDTVSVFSENVSGLRSIEQDLHRSNNIFQNLVREVEDYAILILDLEGNILNWNVGAEKMKGYKEDEIIGKNIQLFYPDEDKASNLPQKLLEEAKQKGKIEHSGWRIRKDGSRFWANVVLTTIHDKEGKASNFIKVVRDLTQQQSTNESLRKSEQKFRSILEAAPDAMVIVNQSGIIELSNTRTKDLFGYEYQELIGQKVEILLPEQYASIHEHHRREYEQKPRVRMMGKGIELQARCKDGSLFPVEIALSPLHIEEGVFTVAAIRDISENKKIWQQLQDVNTALENKVQERTDELAKLNNILEEKVKIRTQQLEASNRELESFSYSVSHDLRSPLRAIVGYSNILLEDHYKELSDDAKSVIDIIIRNTTRMGQLIDDILELSRISKQEIGLDSIDMEMLVQEVFQTLIKTESPSRIIHFELDALPPTTGNIVMLRQVIINLLSNALKYSRPRTETHIHVGNTIIENEPVYFIKDNGVGFDARHHSKLFELFQRLHKNTEFEGTGVGLAIVQRVIQKHRGKIWAESTLGEGSCFYFTIPP</sequence>
<keyword evidence="6" id="KW-0472">Membrane</keyword>
<dbReference type="SUPFAM" id="SSF47384">
    <property type="entry name" value="Homodimeric domain of signal transducing histidine kinase"/>
    <property type="match status" value="1"/>
</dbReference>
<evidence type="ECO:0000313" key="11">
    <source>
        <dbReference type="EMBL" id="MDJ1503839.1"/>
    </source>
</evidence>
<dbReference type="InterPro" id="IPR000014">
    <property type="entry name" value="PAS"/>
</dbReference>
<keyword evidence="7" id="KW-0175">Coiled coil</keyword>
<organism evidence="11 12">
    <name type="scientific">Xanthocytophaga agilis</name>
    <dbReference type="NCBI Taxonomy" id="3048010"/>
    <lineage>
        <taxon>Bacteria</taxon>
        <taxon>Pseudomonadati</taxon>
        <taxon>Bacteroidota</taxon>
        <taxon>Cytophagia</taxon>
        <taxon>Cytophagales</taxon>
        <taxon>Rhodocytophagaceae</taxon>
        <taxon>Xanthocytophaga</taxon>
    </lineage>
</organism>
<dbReference type="PROSITE" id="PS50113">
    <property type="entry name" value="PAC"/>
    <property type="match status" value="2"/>
</dbReference>
<dbReference type="InterPro" id="IPR036890">
    <property type="entry name" value="HATPase_C_sf"/>
</dbReference>
<dbReference type="InterPro" id="IPR036097">
    <property type="entry name" value="HisK_dim/P_sf"/>
</dbReference>
<evidence type="ECO:0000256" key="6">
    <source>
        <dbReference type="ARBA" id="ARBA00023136"/>
    </source>
</evidence>
<feature type="domain" description="PAC" evidence="10">
    <location>
        <begin position="206"/>
        <end position="260"/>
    </location>
</feature>
<accession>A0AAE3R9F1</accession>
<dbReference type="Gene3D" id="3.30.450.20">
    <property type="entry name" value="PAS domain"/>
    <property type="match status" value="3"/>
</dbReference>
<dbReference type="GO" id="GO:0007234">
    <property type="term" value="P:osmosensory signaling via phosphorelay pathway"/>
    <property type="evidence" value="ECO:0007669"/>
    <property type="project" value="TreeGrafter"/>
</dbReference>
<feature type="domain" description="PAS" evidence="9">
    <location>
        <begin position="149"/>
        <end position="188"/>
    </location>
</feature>
<comment type="catalytic activity">
    <reaction evidence="1">
        <text>ATP + protein L-histidine = ADP + protein N-phospho-L-histidine.</text>
        <dbReference type="EC" id="2.7.13.3"/>
    </reaction>
</comment>
<evidence type="ECO:0000256" key="7">
    <source>
        <dbReference type="SAM" id="Coils"/>
    </source>
</evidence>
<dbReference type="RefSeq" id="WP_314514497.1">
    <property type="nucleotide sequence ID" value="NZ_JASJOU010000009.1"/>
</dbReference>
<dbReference type="InterPro" id="IPR035965">
    <property type="entry name" value="PAS-like_dom_sf"/>
</dbReference>
<dbReference type="Proteomes" id="UP001232063">
    <property type="component" value="Unassembled WGS sequence"/>
</dbReference>
<protein>
    <recommendedName>
        <fullName evidence="2">histidine kinase</fullName>
        <ecNumber evidence="2">2.7.13.3</ecNumber>
    </recommendedName>
</protein>
<dbReference type="NCBIfam" id="TIGR00229">
    <property type="entry name" value="sensory_box"/>
    <property type="match status" value="2"/>
</dbReference>
<dbReference type="SMART" id="SM00086">
    <property type="entry name" value="PAC"/>
    <property type="match status" value="2"/>
</dbReference>
<dbReference type="InterPro" id="IPR004358">
    <property type="entry name" value="Sig_transdc_His_kin-like_C"/>
</dbReference>
<evidence type="ECO:0000259" key="8">
    <source>
        <dbReference type="PROSITE" id="PS50109"/>
    </source>
</evidence>
<dbReference type="PANTHER" id="PTHR42878">
    <property type="entry name" value="TWO-COMPONENT HISTIDINE KINASE"/>
    <property type="match status" value="1"/>
</dbReference>
<evidence type="ECO:0000313" key="12">
    <source>
        <dbReference type="Proteomes" id="UP001232063"/>
    </source>
</evidence>
<dbReference type="SMART" id="SM00091">
    <property type="entry name" value="PAS"/>
    <property type="match status" value="3"/>
</dbReference>
<dbReference type="Gene3D" id="3.30.565.10">
    <property type="entry name" value="Histidine kinase-like ATPase, C-terminal domain"/>
    <property type="match status" value="1"/>
</dbReference>
<evidence type="ECO:0000256" key="5">
    <source>
        <dbReference type="ARBA" id="ARBA00022777"/>
    </source>
</evidence>
<reference evidence="11" key="1">
    <citation type="submission" date="2023-05" db="EMBL/GenBank/DDBJ databases">
        <authorList>
            <person name="Zhang X."/>
        </authorList>
    </citation>
    <scope>NUCLEOTIDE SEQUENCE</scope>
    <source>
        <strain evidence="11">BD1B2-1</strain>
    </source>
</reference>
<dbReference type="CDD" id="cd00082">
    <property type="entry name" value="HisKA"/>
    <property type="match status" value="1"/>
</dbReference>
<feature type="coiled-coil region" evidence="7">
    <location>
        <begin position="390"/>
        <end position="428"/>
    </location>
</feature>
<dbReference type="SMART" id="SM00388">
    <property type="entry name" value="HisKA"/>
    <property type="match status" value="1"/>
</dbReference>
<dbReference type="PANTHER" id="PTHR42878:SF15">
    <property type="entry name" value="BACTERIOPHYTOCHROME"/>
    <property type="match status" value="1"/>
</dbReference>
<dbReference type="InterPro" id="IPR013767">
    <property type="entry name" value="PAS_fold"/>
</dbReference>
<dbReference type="InterPro" id="IPR003661">
    <property type="entry name" value="HisK_dim/P_dom"/>
</dbReference>
<evidence type="ECO:0000256" key="1">
    <source>
        <dbReference type="ARBA" id="ARBA00000085"/>
    </source>
</evidence>
<keyword evidence="5" id="KW-0418">Kinase</keyword>
<dbReference type="GO" id="GO:0000155">
    <property type="term" value="F:phosphorelay sensor kinase activity"/>
    <property type="evidence" value="ECO:0007669"/>
    <property type="project" value="InterPro"/>
</dbReference>
<dbReference type="Gene3D" id="1.10.287.130">
    <property type="match status" value="1"/>
</dbReference>
<feature type="domain" description="PAC" evidence="10">
    <location>
        <begin position="338"/>
        <end position="388"/>
    </location>
</feature>
<dbReference type="GO" id="GO:0016020">
    <property type="term" value="C:membrane"/>
    <property type="evidence" value="ECO:0007669"/>
    <property type="project" value="UniProtKB-SubCell"/>
</dbReference>
<comment type="caution">
    <text evidence="11">The sequence shown here is derived from an EMBL/GenBank/DDBJ whole genome shotgun (WGS) entry which is preliminary data.</text>
</comment>
<dbReference type="EC" id="2.7.13.3" evidence="2"/>
<dbReference type="InterPro" id="IPR000700">
    <property type="entry name" value="PAS-assoc_C"/>
</dbReference>
<evidence type="ECO:0000259" key="10">
    <source>
        <dbReference type="PROSITE" id="PS50113"/>
    </source>
</evidence>